<reference evidence="1" key="1">
    <citation type="submission" date="2021-10" db="EMBL/GenBank/DDBJ databases">
        <title>Psilocybe cubensis genome.</title>
        <authorList>
            <person name="Mckernan K.J."/>
            <person name="Crawford S."/>
            <person name="Trippe A."/>
            <person name="Kane L.T."/>
            <person name="Mclaughlin S."/>
        </authorList>
    </citation>
    <scope>NUCLEOTIDE SEQUENCE</scope>
    <source>
        <strain evidence="1">MGC-MH-2018</strain>
    </source>
</reference>
<accession>A0ACB8GXW3</accession>
<gene>
    <name evidence="1" type="ORF">JR316_0007180</name>
</gene>
<evidence type="ECO:0000313" key="1">
    <source>
        <dbReference type="EMBL" id="KAH9480580.1"/>
    </source>
</evidence>
<proteinExistence type="predicted"/>
<organism evidence="1 2">
    <name type="scientific">Psilocybe cubensis</name>
    <name type="common">Psychedelic mushroom</name>
    <name type="synonym">Stropharia cubensis</name>
    <dbReference type="NCBI Taxonomy" id="181762"/>
    <lineage>
        <taxon>Eukaryota</taxon>
        <taxon>Fungi</taxon>
        <taxon>Dikarya</taxon>
        <taxon>Basidiomycota</taxon>
        <taxon>Agaricomycotina</taxon>
        <taxon>Agaricomycetes</taxon>
        <taxon>Agaricomycetidae</taxon>
        <taxon>Agaricales</taxon>
        <taxon>Agaricineae</taxon>
        <taxon>Strophariaceae</taxon>
        <taxon>Psilocybe</taxon>
    </lineage>
</organism>
<keyword evidence="2" id="KW-1185">Reference proteome</keyword>
<evidence type="ECO:0000313" key="2">
    <source>
        <dbReference type="Proteomes" id="UP000664032"/>
    </source>
</evidence>
<comment type="caution">
    <text evidence="1">The sequence shown here is derived from an EMBL/GenBank/DDBJ whole genome shotgun (WGS) entry which is preliminary data.</text>
</comment>
<name>A0ACB8GXW3_PSICU</name>
<dbReference type="Proteomes" id="UP000664032">
    <property type="component" value="Unassembled WGS sequence"/>
</dbReference>
<protein>
    <submittedName>
        <fullName evidence="1">SWI/SNF and RSC complexes subunit ssr4</fullName>
    </submittedName>
</protein>
<sequence length="401" mass="43951">MSASFQQAQQDGLCLRYPESLPSQRELTYDNAINLLVRAAHMATTVPFAWSYIDKPADGTLLLLFLPPNSPFPNDGIRYQEPEVKYTLPTAQRVSSLPHQPLEIPLTPTQEVEVHEIKCGFIPNSQDTSASRVRRRYRLLKTTGHQLVLVHYTRGPATPIPPALMSQPVRAYPLMPVNEPPVYVLGEKTGQKVYPGGVGPVGGGSSSVGVGMGGNPMHPGNPVQGGLPPSAMGMAVGGMSFTQQQAALLAQQNSTMESLERRRERERAAAAAAAVAQRPGPDPAVARPPQQRVVEDEDSGDEMDLFPTRTLAMARYKRNHDWMNDVFNQAAFGNVIQTDPKVRPYSIFSQSDIDEKTAKLQAEVEALQAKSAQRRAEYIRSMQSSIQEHTDMNMVGDTVPV</sequence>
<dbReference type="EMBL" id="JAFIQS020000006">
    <property type="protein sequence ID" value="KAH9480580.1"/>
    <property type="molecule type" value="Genomic_DNA"/>
</dbReference>